<name>A0A2N3PQN1_9PROT</name>
<evidence type="ECO:0000256" key="6">
    <source>
        <dbReference type="ARBA" id="ARBA00022989"/>
    </source>
</evidence>
<evidence type="ECO:0000256" key="8">
    <source>
        <dbReference type="ARBA" id="ARBA00023306"/>
    </source>
</evidence>
<evidence type="ECO:0000313" key="13">
    <source>
        <dbReference type="Proteomes" id="UP000233293"/>
    </source>
</evidence>
<dbReference type="InterPro" id="IPR026579">
    <property type="entry name" value="FtsQ"/>
</dbReference>
<dbReference type="HAMAP" id="MF_00911">
    <property type="entry name" value="FtsQ_subfam"/>
    <property type="match status" value="1"/>
</dbReference>
<comment type="function">
    <text evidence="9">Essential cell division protein.</text>
</comment>
<dbReference type="OrthoDB" id="9783091at2"/>
<evidence type="ECO:0000256" key="2">
    <source>
        <dbReference type="ARBA" id="ARBA00022475"/>
    </source>
</evidence>
<comment type="similarity">
    <text evidence="9">Belongs to the FtsQ/DivIB family. FtsQ subfamily.</text>
</comment>
<dbReference type="InterPro" id="IPR045335">
    <property type="entry name" value="FtsQ_C_sf"/>
</dbReference>
<gene>
    <name evidence="9" type="primary">ftsQ</name>
    <name evidence="12" type="ORF">CWS72_20395</name>
</gene>
<evidence type="ECO:0000256" key="5">
    <source>
        <dbReference type="ARBA" id="ARBA00022692"/>
    </source>
</evidence>
<evidence type="ECO:0000256" key="3">
    <source>
        <dbReference type="ARBA" id="ARBA00022519"/>
    </source>
</evidence>
<keyword evidence="3 9" id="KW-0997">Cell inner membrane</keyword>
<organism evidence="12 13">
    <name type="scientific">Telmatospirillum siberiense</name>
    <dbReference type="NCBI Taxonomy" id="382514"/>
    <lineage>
        <taxon>Bacteria</taxon>
        <taxon>Pseudomonadati</taxon>
        <taxon>Pseudomonadota</taxon>
        <taxon>Alphaproteobacteria</taxon>
        <taxon>Rhodospirillales</taxon>
        <taxon>Rhodospirillaceae</taxon>
        <taxon>Telmatospirillum</taxon>
    </lineage>
</organism>
<dbReference type="Pfam" id="PF08478">
    <property type="entry name" value="POTRA_1"/>
    <property type="match status" value="1"/>
</dbReference>
<comment type="caution">
    <text evidence="12">The sequence shown here is derived from an EMBL/GenBank/DDBJ whole genome shotgun (WGS) entry which is preliminary data.</text>
</comment>
<evidence type="ECO:0000313" key="12">
    <source>
        <dbReference type="EMBL" id="PKU22692.1"/>
    </source>
</evidence>
<sequence>MRRMNDITIEIGDRLGPSQAAHSRPATASRQPRAPGKSARTGSRQELHRRWLPPFLRKRTRRAALIALAVGGGVLFPAWMIHSGTAQRLIDDTRHQAVQMSARAGFRVEEILVVGRNRTPREELLSALGVQRGDPILGIDLAATRQRLEEISWVKNATIERRLPNEVHLLISERNPIVLWQNQGKYYLVDREGQVVGDEIEEYADLPLMVGEGAPDHASELVDLLNAEPALKKRVKAAQWVGERRWNITLDRTSGGIDVRLPEDNPIAAWHDLANLDKEQSLLERKVTLIDMRLPDRLVLRSTGGAEESNISNQTKRKNHPGKDA</sequence>
<dbReference type="GO" id="GO:0043093">
    <property type="term" value="P:FtsZ-dependent cytokinesis"/>
    <property type="evidence" value="ECO:0007669"/>
    <property type="project" value="UniProtKB-UniRule"/>
</dbReference>
<evidence type="ECO:0000259" key="11">
    <source>
        <dbReference type="PROSITE" id="PS51779"/>
    </source>
</evidence>
<dbReference type="PANTHER" id="PTHR35851">
    <property type="entry name" value="CELL DIVISION PROTEIN FTSQ"/>
    <property type="match status" value="1"/>
</dbReference>
<feature type="transmembrane region" description="Helical" evidence="9">
    <location>
        <begin position="63"/>
        <end position="81"/>
    </location>
</feature>
<keyword evidence="2 9" id="KW-1003">Cell membrane</keyword>
<reference evidence="13" key="1">
    <citation type="submission" date="2017-12" db="EMBL/GenBank/DDBJ databases">
        <title>Draft genome sequence of Telmatospirillum siberiense 26-4b1T, an acidotolerant peatland alphaproteobacterium potentially involved in sulfur cycling.</title>
        <authorList>
            <person name="Hausmann B."/>
            <person name="Pjevac P."/>
            <person name="Schreck K."/>
            <person name="Herbold C.W."/>
            <person name="Daims H."/>
            <person name="Wagner M."/>
            <person name="Pester M."/>
            <person name="Loy A."/>
        </authorList>
    </citation>
    <scope>NUCLEOTIDE SEQUENCE [LARGE SCALE GENOMIC DNA]</scope>
    <source>
        <strain evidence="13">26-4b1</strain>
    </source>
</reference>
<dbReference type="PANTHER" id="PTHR35851:SF1">
    <property type="entry name" value="CELL DIVISION PROTEIN FTSQ"/>
    <property type="match status" value="1"/>
</dbReference>
<dbReference type="Gene3D" id="3.10.20.310">
    <property type="entry name" value="membrane protein fhac"/>
    <property type="match status" value="1"/>
</dbReference>
<dbReference type="InterPro" id="IPR034746">
    <property type="entry name" value="POTRA"/>
</dbReference>
<keyword evidence="13" id="KW-1185">Reference proteome</keyword>
<dbReference type="InterPro" id="IPR005548">
    <property type="entry name" value="Cell_div_FtsQ/DivIB_C"/>
</dbReference>
<dbReference type="Proteomes" id="UP000233293">
    <property type="component" value="Unassembled WGS sequence"/>
</dbReference>
<dbReference type="InterPro" id="IPR013685">
    <property type="entry name" value="POTRA_FtsQ_type"/>
</dbReference>
<dbReference type="GO" id="GO:0090529">
    <property type="term" value="P:cell septum assembly"/>
    <property type="evidence" value="ECO:0007669"/>
    <property type="project" value="InterPro"/>
</dbReference>
<evidence type="ECO:0000256" key="9">
    <source>
        <dbReference type="HAMAP-Rule" id="MF_00911"/>
    </source>
</evidence>
<dbReference type="GO" id="GO:0005886">
    <property type="term" value="C:plasma membrane"/>
    <property type="evidence" value="ECO:0007669"/>
    <property type="project" value="UniProtKB-SubCell"/>
</dbReference>
<evidence type="ECO:0000256" key="1">
    <source>
        <dbReference type="ARBA" id="ARBA00004370"/>
    </source>
</evidence>
<dbReference type="Gene3D" id="3.40.50.11690">
    <property type="entry name" value="Cell division protein FtsQ/DivIB"/>
    <property type="match status" value="1"/>
</dbReference>
<evidence type="ECO:0000256" key="4">
    <source>
        <dbReference type="ARBA" id="ARBA00022618"/>
    </source>
</evidence>
<feature type="domain" description="POTRA" evidence="11">
    <location>
        <begin position="106"/>
        <end position="174"/>
    </location>
</feature>
<feature type="region of interest" description="Disordered" evidence="10">
    <location>
        <begin position="1"/>
        <end position="45"/>
    </location>
</feature>
<feature type="region of interest" description="Disordered" evidence="10">
    <location>
        <begin position="305"/>
        <end position="325"/>
    </location>
</feature>
<feature type="compositionally biased region" description="Basic residues" evidence="10">
    <location>
        <begin position="315"/>
        <end position="325"/>
    </location>
</feature>
<keyword evidence="6 9" id="KW-1133">Transmembrane helix</keyword>
<keyword evidence="8 9" id="KW-0131">Cell cycle</keyword>
<protein>
    <recommendedName>
        <fullName evidence="9">Cell division protein FtsQ</fullName>
    </recommendedName>
</protein>
<proteinExistence type="inferred from homology"/>
<evidence type="ECO:0000256" key="7">
    <source>
        <dbReference type="ARBA" id="ARBA00023136"/>
    </source>
</evidence>
<dbReference type="RefSeq" id="WP_101252485.1">
    <property type="nucleotide sequence ID" value="NZ_PIUM01000028.1"/>
</dbReference>
<keyword evidence="7 9" id="KW-0472">Membrane</keyword>
<keyword evidence="5 9" id="KW-0812">Transmembrane</keyword>
<dbReference type="AlphaFoldDB" id="A0A2N3PQN1"/>
<dbReference type="EMBL" id="PIUM01000028">
    <property type="protein sequence ID" value="PKU22692.1"/>
    <property type="molecule type" value="Genomic_DNA"/>
</dbReference>
<dbReference type="PROSITE" id="PS51779">
    <property type="entry name" value="POTRA"/>
    <property type="match status" value="1"/>
</dbReference>
<keyword evidence="4 9" id="KW-0132">Cell division</keyword>
<accession>A0A2N3PQN1</accession>
<comment type="subcellular location">
    <subcellularLocation>
        <location evidence="9">Cell inner membrane</location>
        <topology evidence="9">Single-pass type II membrane protein</topology>
    </subcellularLocation>
    <subcellularLocation>
        <location evidence="1">Membrane</location>
    </subcellularLocation>
    <text evidence="9">Localizes to the division septum.</text>
</comment>
<evidence type="ECO:0000256" key="10">
    <source>
        <dbReference type="SAM" id="MobiDB-lite"/>
    </source>
</evidence>
<dbReference type="Pfam" id="PF03799">
    <property type="entry name" value="FtsQ_DivIB_C"/>
    <property type="match status" value="1"/>
</dbReference>
<dbReference type="GO" id="GO:0032153">
    <property type="term" value="C:cell division site"/>
    <property type="evidence" value="ECO:0007669"/>
    <property type="project" value="UniProtKB-UniRule"/>
</dbReference>